<feature type="region of interest" description="Disordered" evidence="4">
    <location>
        <begin position="281"/>
        <end position="305"/>
    </location>
</feature>
<dbReference type="InterPro" id="IPR026170">
    <property type="entry name" value="FAM173A/B"/>
</dbReference>
<dbReference type="Pfam" id="PF13847">
    <property type="entry name" value="Methyltransf_31"/>
    <property type="match status" value="1"/>
</dbReference>
<proteinExistence type="predicted"/>
<evidence type="ECO:0000313" key="8">
    <source>
        <dbReference type="Proteomes" id="UP001595556"/>
    </source>
</evidence>
<evidence type="ECO:0000256" key="5">
    <source>
        <dbReference type="SAM" id="SignalP"/>
    </source>
</evidence>
<keyword evidence="8" id="KW-1185">Reference proteome</keyword>
<keyword evidence="3" id="KW-0949">S-adenosyl-L-methionine</keyword>
<dbReference type="GO" id="GO:0032259">
    <property type="term" value="P:methylation"/>
    <property type="evidence" value="ECO:0007669"/>
    <property type="project" value="UniProtKB-KW"/>
</dbReference>
<evidence type="ECO:0000259" key="6">
    <source>
        <dbReference type="Pfam" id="PF13847"/>
    </source>
</evidence>
<feature type="signal peptide" evidence="5">
    <location>
        <begin position="1"/>
        <end position="24"/>
    </location>
</feature>
<dbReference type="SUPFAM" id="SSF53335">
    <property type="entry name" value="S-adenosyl-L-methionine-dependent methyltransferases"/>
    <property type="match status" value="1"/>
</dbReference>
<dbReference type="Gene3D" id="3.40.50.150">
    <property type="entry name" value="Vaccinia Virus protein VP39"/>
    <property type="match status" value="1"/>
</dbReference>
<dbReference type="GO" id="GO:0008168">
    <property type="term" value="F:methyltransferase activity"/>
    <property type="evidence" value="ECO:0007669"/>
    <property type="project" value="UniProtKB-KW"/>
</dbReference>
<dbReference type="EMBL" id="JBHRTI010000010">
    <property type="protein sequence ID" value="MFC3149004.1"/>
    <property type="molecule type" value="Genomic_DNA"/>
</dbReference>
<feature type="chain" id="PRO_5045887799" evidence="5">
    <location>
        <begin position="25"/>
        <end position="305"/>
    </location>
</feature>
<keyword evidence="1 7" id="KW-0489">Methyltransferase</keyword>
<sequence length="305" mass="33552">MNLLARSLAVSLISFASLSFTAQAQTAQQGNPNFKPQVGQAGKDVIWVPTPDSLVNRMLRMAQTTEKDFVVDLGSGDGKINIAAARDFKARGLGIEYNPDMVAVSRRMAREAGVDKMVEFRQGDIFKTEFFDATVVTMYLLPQLNLRLRPILLDRMKPGTRLVAHAFTMGDWEPDETSVVENRYGYLWIVPANASGNWRVNVAERAVGNFTMDLNQTYQRVSGNARLNADIEANLIDPELRGDQFKFALRAVDGRVLTYTGTVAGNRITGTVTGNGLNSTFTAERSGAPRQIHSGTDANSRAMNN</sequence>
<evidence type="ECO:0000256" key="4">
    <source>
        <dbReference type="SAM" id="MobiDB-lite"/>
    </source>
</evidence>
<keyword evidence="5" id="KW-0732">Signal</keyword>
<accession>A0ABV7H8R1</accession>
<protein>
    <submittedName>
        <fullName evidence="7">Methyltransferase domain-containing protein</fullName>
    </submittedName>
</protein>
<evidence type="ECO:0000313" key="7">
    <source>
        <dbReference type="EMBL" id="MFC3149004.1"/>
    </source>
</evidence>
<dbReference type="PANTHER" id="PTHR13610">
    <property type="entry name" value="METHYLTRANSFERASE DOMAIN-CONTAINING PROTEIN"/>
    <property type="match status" value="1"/>
</dbReference>
<evidence type="ECO:0000256" key="2">
    <source>
        <dbReference type="ARBA" id="ARBA00022679"/>
    </source>
</evidence>
<feature type="domain" description="Methyltransferase" evidence="6">
    <location>
        <begin position="69"/>
        <end position="129"/>
    </location>
</feature>
<dbReference type="RefSeq" id="WP_377305428.1">
    <property type="nucleotide sequence ID" value="NZ_CP180191.1"/>
</dbReference>
<dbReference type="Proteomes" id="UP001595556">
    <property type="component" value="Unassembled WGS sequence"/>
</dbReference>
<gene>
    <name evidence="7" type="ORF">ACFOEN_15365</name>
</gene>
<keyword evidence="2" id="KW-0808">Transferase</keyword>
<evidence type="ECO:0000256" key="1">
    <source>
        <dbReference type="ARBA" id="ARBA00022603"/>
    </source>
</evidence>
<dbReference type="InterPro" id="IPR025714">
    <property type="entry name" value="Methyltranfer_dom"/>
</dbReference>
<comment type="caution">
    <text evidence="7">The sequence shown here is derived from an EMBL/GenBank/DDBJ whole genome shotgun (WGS) entry which is preliminary data.</text>
</comment>
<dbReference type="CDD" id="cd02440">
    <property type="entry name" value="AdoMet_MTases"/>
    <property type="match status" value="1"/>
</dbReference>
<reference evidence="8" key="1">
    <citation type="journal article" date="2019" name="Int. J. Syst. Evol. Microbiol.">
        <title>The Global Catalogue of Microorganisms (GCM) 10K type strain sequencing project: providing services to taxonomists for standard genome sequencing and annotation.</title>
        <authorList>
            <consortium name="The Broad Institute Genomics Platform"/>
            <consortium name="The Broad Institute Genome Sequencing Center for Infectious Disease"/>
            <person name="Wu L."/>
            <person name="Ma J."/>
        </authorList>
    </citation>
    <scope>NUCLEOTIDE SEQUENCE [LARGE SCALE GENOMIC DNA]</scope>
    <source>
        <strain evidence="8">KCTC 52168</strain>
    </source>
</reference>
<name>A0ABV7H8R1_9BURK</name>
<organism evidence="7 8">
    <name type="scientific">Piscinibacterium candidicorallinum</name>
    <dbReference type="NCBI Taxonomy" id="1793872"/>
    <lineage>
        <taxon>Bacteria</taxon>
        <taxon>Pseudomonadati</taxon>
        <taxon>Pseudomonadota</taxon>
        <taxon>Betaproteobacteria</taxon>
        <taxon>Burkholderiales</taxon>
        <taxon>Piscinibacterium</taxon>
    </lineage>
</organism>
<dbReference type="PANTHER" id="PTHR13610:SF11">
    <property type="entry name" value="METHYLTRANSFERASE DOMAIN-CONTAINING PROTEIN"/>
    <property type="match status" value="1"/>
</dbReference>
<feature type="compositionally biased region" description="Polar residues" evidence="4">
    <location>
        <begin position="293"/>
        <end position="305"/>
    </location>
</feature>
<evidence type="ECO:0000256" key="3">
    <source>
        <dbReference type="ARBA" id="ARBA00022691"/>
    </source>
</evidence>
<dbReference type="InterPro" id="IPR029063">
    <property type="entry name" value="SAM-dependent_MTases_sf"/>
</dbReference>